<comment type="subcellular location">
    <subcellularLocation>
        <location evidence="1">Cell membrane</location>
        <topology evidence="1">Multi-pass membrane protein</topology>
    </subcellularLocation>
</comment>
<feature type="transmembrane region" description="Helical" evidence="7">
    <location>
        <begin position="534"/>
        <end position="553"/>
    </location>
</feature>
<dbReference type="PANTHER" id="PTHR33406">
    <property type="entry name" value="MEMBRANE PROTEIN MJ1562-RELATED"/>
    <property type="match status" value="1"/>
</dbReference>
<dbReference type="AlphaFoldDB" id="A0A841RPI2"/>
<proteinExistence type="inferred from homology"/>
<evidence type="ECO:0000313" key="10">
    <source>
        <dbReference type="Proteomes" id="UP000572212"/>
    </source>
</evidence>
<dbReference type="Pfam" id="PF03176">
    <property type="entry name" value="MMPL"/>
    <property type="match status" value="2"/>
</dbReference>
<feature type="transmembrane region" description="Helical" evidence="7">
    <location>
        <begin position="377"/>
        <end position="397"/>
    </location>
</feature>
<feature type="transmembrane region" description="Helical" evidence="7">
    <location>
        <begin position="662"/>
        <end position="693"/>
    </location>
</feature>
<reference evidence="9 10" key="1">
    <citation type="submission" date="2020-08" db="EMBL/GenBank/DDBJ databases">
        <title>Genomic Encyclopedia of Type Strains, Phase IV (KMG-IV): sequencing the most valuable type-strain genomes for metagenomic binning, comparative biology and taxonomic classification.</title>
        <authorList>
            <person name="Goeker M."/>
        </authorList>
    </citation>
    <scope>NUCLEOTIDE SEQUENCE [LARGE SCALE GENOMIC DNA]</scope>
    <source>
        <strain evidence="9 10">DSM 11805</strain>
    </source>
</reference>
<evidence type="ECO:0000256" key="5">
    <source>
        <dbReference type="ARBA" id="ARBA00022989"/>
    </source>
</evidence>
<keyword evidence="10" id="KW-1185">Reference proteome</keyword>
<evidence type="ECO:0000313" key="9">
    <source>
        <dbReference type="EMBL" id="MBB6512568.1"/>
    </source>
</evidence>
<dbReference type="EMBL" id="JACHON010000004">
    <property type="protein sequence ID" value="MBB6512568.1"/>
    <property type="molecule type" value="Genomic_DNA"/>
</dbReference>
<dbReference type="SUPFAM" id="SSF82866">
    <property type="entry name" value="Multidrug efflux transporter AcrB transmembrane domain"/>
    <property type="match status" value="2"/>
</dbReference>
<feature type="transmembrane region" description="Helical" evidence="7">
    <location>
        <begin position="287"/>
        <end position="310"/>
    </location>
</feature>
<dbReference type="PANTHER" id="PTHR33406:SF6">
    <property type="entry name" value="MEMBRANE PROTEIN YDGH-RELATED"/>
    <property type="match status" value="1"/>
</dbReference>
<dbReference type="InterPro" id="IPR050545">
    <property type="entry name" value="Mycobact_MmpL"/>
</dbReference>
<name>A0A841RPI2_9BACI</name>
<evidence type="ECO:0000256" key="6">
    <source>
        <dbReference type="ARBA" id="ARBA00023136"/>
    </source>
</evidence>
<feature type="transmembrane region" description="Helical" evidence="7">
    <location>
        <begin position="186"/>
        <end position="204"/>
    </location>
</feature>
<evidence type="ECO:0000256" key="1">
    <source>
        <dbReference type="ARBA" id="ARBA00004651"/>
    </source>
</evidence>
<feature type="transmembrane region" description="Helical" evidence="7">
    <location>
        <begin position="560"/>
        <end position="585"/>
    </location>
</feature>
<feature type="transmembrane region" description="Helical" evidence="7">
    <location>
        <begin position="597"/>
        <end position="618"/>
    </location>
</feature>
<feature type="domain" description="SSD" evidence="8">
    <location>
        <begin position="236"/>
        <end position="341"/>
    </location>
</feature>
<organism evidence="9 10">
    <name type="scientific">Gracilibacillus halotolerans</name>
    <dbReference type="NCBI Taxonomy" id="74386"/>
    <lineage>
        <taxon>Bacteria</taxon>
        <taxon>Bacillati</taxon>
        <taxon>Bacillota</taxon>
        <taxon>Bacilli</taxon>
        <taxon>Bacillales</taxon>
        <taxon>Bacillaceae</taxon>
        <taxon>Gracilibacillus</taxon>
    </lineage>
</organism>
<evidence type="ECO:0000256" key="3">
    <source>
        <dbReference type="ARBA" id="ARBA00022475"/>
    </source>
</evidence>
<protein>
    <submittedName>
        <fullName evidence="9">RND superfamily putative drug exporter</fullName>
    </submittedName>
</protein>
<feature type="transmembrane region" description="Helical" evidence="7">
    <location>
        <begin position="20"/>
        <end position="39"/>
    </location>
</feature>
<evidence type="ECO:0000256" key="2">
    <source>
        <dbReference type="ARBA" id="ARBA00010157"/>
    </source>
</evidence>
<gene>
    <name evidence="9" type="ORF">GGQ92_001354</name>
</gene>
<dbReference type="PROSITE" id="PS50156">
    <property type="entry name" value="SSD"/>
    <property type="match status" value="2"/>
</dbReference>
<dbReference type="RefSeq" id="WP_184246038.1">
    <property type="nucleotide sequence ID" value="NZ_BAAACU010000028.1"/>
</dbReference>
<feature type="transmembrane region" description="Helical" evidence="7">
    <location>
        <begin position="243"/>
        <end position="266"/>
    </location>
</feature>
<comment type="similarity">
    <text evidence="2">Belongs to the resistance-nodulation-cell division (RND) (TC 2.A.6) family. MmpL subfamily.</text>
</comment>
<dbReference type="Proteomes" id="UP000572212">
    <property type="component" value="Unassembled WGS sequence"/>
</dbReference>
<feature type="domain" description="SSD" evidence="8">
    <location>
        <begin position="563"/>
        <end position="691"/>
    </location>
</feature>
<keyword evidence="6 7" id="KW-0472">Membrane</keyword>
<feature type="transmembrane region" description="Helical" evidence="7">
    <location>
        <begin position="316"/>
        <end position="343"/>
    </location>
</feature>
<keyword evidence="5 7" id="KW-1133">Transmembrane helix</keyword>
<sequence length="702" mass="77563">MKKILNRITDYSSSKNGKWVIAGAWLILTVLLTFLAPGAREYEVSRLEPFPDDMQSVVAQDKLEEYFESNDGIPAIVVMQAKDGELTPEEFALAFEKISEENINGLNQIVPIDQIPIQALQGFFSEDSTTATLPMNFDESLDTGEIDESIEHLYDVIEEHTNIEIQVTGPAGISVDTKNLFTQADVVLILATVGIILILLIVIYRSPALALIPLLAAGVVYQVVNQLLGVVGKVAGVQMGTQALSIMSILLFAAVVDYSLFVFSRYREELRKQESKHEAMKQAMHGVGLPVFFSGSTVLAAMLILFFANFGDTNNFAPLFSVTMVVVTIASVTFVPAIFTIFGRKSFWPLIPKVGESETKPNAFWSRVGRFVSKKPALSVIIVGAFLLISALNIFQIDYEFDTLKSFPEDMPSRVGYEILEDKFQPGDLAQTTVLIEANDEMTEDQINKIVDILVDEDMVANVQQSQVTDDFQAASLLLTFEVNPYALEAMDSLENMIEQSDSILEDAGIEGSLYFAGETAGAVDDRTVNNRDLMIIIILETLLIFFMLIFLTKSIRMPLYMMATIVISFVAALGLGMFLVDLLFDIENMNNRVPLYAFVFLVALGIDYNIMLVSRYLEERKHLNVREAVASAVAHTGGVISSAGLILAATFAVLMTQPIELLFVFGFIVAIGILMDTFLIRGVLLPGMLVLLEKDDKPKEN</sequence>
<dbReference type="GO" id="GO:0005886">
    <property type="term" value="C:plasma membrane"/>
    <property type="evidence" value="ECO:0007669"/>
    <property type="project" value="UniProtKB-SubCell"/>
</dbReference>
<comment type="caution">
    <text evidence="9">The sequence shown here is derived from an EMBL/GenBank/DDBJ whole genome shotgun (WGS) entry which is preliminary data.</text>
</comment>
<accession>A0A841RPI2</accession>
<evidence type="ECO:0000259" key="8">
    <source>
        <dbReference type="PROSITE" id="PS50156"/>
    </source>
</evidence>
<evidence type="ECO:0000256" key="7">
    <source>
        <dbReference type="SAM" id="Phobius"/>
    </source>
</evidence>
<feature type="transmembrane region" description="Helical" evidence="7">
    <location>
        <begin position="211"/>
        <end position="231"/>
    </location>
</feature>
<dbReference type="InterPro" id="IPR004869">
    <property type="entry name" value="MMPL_dom"/>
</dbReference>
<dbReference type="Gene3D" id="1.20.1640.10">
    <property type="entry name" value="Multidrug efflux transporter AcrB transmembrane domain"/>
    <property type="match status" value="2"/>
</dbReference>
<feature type="transmembrane region" description="Helical" evidence="7">
    <location>
        <begin position="630"/>
        <end position="656"/>
    </location>
</feature>
<evidence type="ECO:0000256" key="4">
    <source>
        <dbReference type="ARBA" id="ARBA00022692"/>
    </source>
</evidence>
<keyword evidence="3" id="KW-1003">Cell membrane</keyword>
<dbReference type="InterPro" id="IPR000731">
    <property type="entry name" value="SSD"/>
</dbReference>
<keyword evidence="4 7" id="KW-0812">Transmembrane</keyword>